<dbReference type="EMBL" id="LR796927">
    <property type="protein sequence ID" value="CAB4175779.1"/>
    <property type="molecule type" value="Genomic_DNA"/>
</dbReference>
<protein>
    <submittedName>
        <fullName evidence="1">Uncharacterized protein</fullName>
    </submittedName>
</protein>
<name>A0A6J5PV66_9CAUD</name>
<evidence type="ECO:0000313" key="1">
    <source>
        <dbReference type="EMBL" id="CAB4175779.1"/>
    </source>
</evidence>
<organism evidence="1">
    <name type="scientific">uncultured Caudovirales phage</name>
    <dbReference type="NCBI Taxonomy" id="2100421"/>
    <lineage>
        <taxon>Viruses</taxon>
        <taxon>Duplodnaviria</taxon>
        <taxon>Heunggongvirae</taxon>
        <taxon>Uroviricota</taxon>
        <taxon>Caudoviricetes</taxon>
        <taxon>Peduoviridae</taxon>
        <taxon>Maltschvirus</taxon>
        <taxon>Maltschvirus maltsch</taxon>
    </lineage>
</organism>
<gene>
    <name evidence="1" type="ORF">UFOVP996_13</name>
</gene>
<proteinExistence type="predicted"/>
<sequence length="446" mass="46501">MPFFLDGNPTPSEVSDAVNYLLSNFTQNVSADPATGQVIGPTGVVQGYIYRYIAIKYADSFDGSVNFTNTPTSRGYYGLRNTDTATPESTNPADYLWTQVTGGFGSTKLLYYTVTGGRQISFFAGLAAPSALWQADSGSAIDLDVISGSDGASSRICYAKSTSTSLSAIPSTYQTTGNLSFPPYNTWSGAETWQATPPTLAVNEALFQSDGIYNPMTNLTTWNVPYLSNFKVGQLSAITADMGTLTAGEIIVGSSPTISGTTMTGAGTHLYSDGRFIMGNATTNITFNGTTASINGFSVAANGSTTTVNFVINPKVALTSFTLATTATVTYGSGGYLTVQSSSASMDSVLTTVQFTLENSGGTVIDSGNGGASARTANLAGGRFLQSGIVFNNTKNLSPGTYTLYIASGGLDVADATGFLVSSPALLPGFAWYVSGIYSNYHVLYV</sequence>
<reference evidence="1" key="1">
    <citation type="submission" date="2020-05" db="EMBL/GenBank/DDBJ databases">
        <authorList>
            <person name="Chiriac C."/>
            <person name="Salcher M."/>
            <person name="Ghai R."/>
            <person name="Kavagutti S V."/>
        </authorList>
    </citation>
    <scope>NUCLEOTIDE SEQUENCE</scope>
</reference>
<accession>A0A6J5PV66</accession>